<dbReference type="eggNOG" id="ENOG5032V1G">
    <property type="taxonomic scope" value="Bacteria"/>
</dbReference>
<reference evidence="1 2" key="1">
    <citation type="journal article" date="2012" name="J. Bacteriol.">
        <title>Genome Sequence of Nitratireductor indicus Type Strain C115.</title>
        <authorList>
            <person name="Lai Q."/>
            <person name="Li G."/>
            <person name="Yu Z."/>
            <person name="Shao Z."/>
        </authorList>
    </citation>
    <scope>NUCLEOTIDE SEQUENCE [LARGE SCALE GENOMIC DNA]</scope>
    <source>
        <strain evidence="1 2">C115</strain>
    </source>
</reference>
<name>K2NXL0_9HYPH</name>
<organism evidence="1 2">
    <name type="scientific">Nitratireductor indicus C115</name>
    <dbReference type="NCBI Taxonomy" id="1231190"/>
    <lineage>
        <taxon>Bacteria</taxon>
        <taxon>Pseudomonadati</taxon>
        <taxon>Pseudomonadota</taxon>
        <taxon>Alphaproteobacteria</taxon>
        <taxon>Hyphomicrobiales</taxon>
        <taxon>Phyllobacteriaceae</taxon>
        <taxon>Nitratireductor</taxon>
    </lineage>
</organism>
<keyword evidence="2" id="KW-1185">Reference proteome</keyword>
<protein>
    <submittedName>
        <fullName evidence="1">Uncharacterized protein</fullName>
    </submittedName>
</protein>
<sequence>MAYSFPLSLAEFQDIINVAAAPFRLQRSEEYSGLSSGQILADEMAPPLWSAPVRLFPAFHDDGLETQALIDTLDGSMQSFLFYDPRSAFPRHDPDGTLLGAVAPTVHSLGADNKSIRIEGLPAGYRLSRGDMFALRYGADPERRSLHRLSVPVEAGGTGQTPLFEFRPHLETGAAAGAAVELIKPAAYMRIMPGSLSVSEADDFGTVSIAFTAIQRLVP</sequence>
<dbReference type="AlphaFoldDB" id="K2NXL0"/>
<dbReference type="EMBL" id="AMSI01000002">
    <property type="protein sequence ID" value="EKF43975.1"/>
    <property type="molecule type" value="Genomic_DNA"/>
</dbReference>
<dbReference type="Proteomes" id="UP000007374">
    <property type="component" value="Unassembled WGS sequence"/>
</dbReference>
<evidence type="ECO:0000313" key="1">
    <source>
        <dbReference type="EMBL" id="EKF43975.1"/>
    </source>
</evidence>
<dbReference type="RefSeq" id="WP_009756109.1">
    <property type="nucleotide sequence ID" value="NZ_AMSI01000002.1"/>
</dbReference>
<evidence type="ECO:0000313" key="2">
    <source>
        <dbReference type="Proteomes" id="UP000007374"/>
    </source>
</evidence>
<accession>K2NXL0</accession>
<comment type="caution">
    <text evidence="1">The sequence shown here is derived from an EMBL/GenBank/DDBJ whole genome shotgun (WGS) entry which is preliminary data.</text>
</comment>
<dbReference type="STRING" id="721133.SAMN05216176_101482"/>
<gene>
    <name evidence="1" type="ORF">NA8A_04165</name>
</gene>
<dbReference type="OrthoDB" id="8265479at2"/>
<dbReference type="PATRIC" id="fig|1231190.3.peg.871"/>
<proteinExistence type="predicted"/>